<dbReference type="Proteomes" id="UP001168821">
    <property type="component" value="Unassembled WGS sequence"/>
</dbReference>
<gene>
    <name evidence="1" type="ORF">Zmor_019297</name>
</gene>
<accession>A0AA38I1G0</accession>
<evidence type="ECO:0000313" key="2">
    <source>
        <dbReference type="Proteomes" id="UP001168821"/>
    </source>
</evidence>
<protein>
    <submittedName>
        <fullName evidence="1">Uncharacterized protein</fullName>
    </submittedName>
</protein>
<dbReference type="EMBL" id="JALNTZ010000006">
    <property type="protein sequence ID" value="KAJ3647418.1"/>
    <property type="molecule type" value="Genomic_DNA"/>
</dbReference>
<sequence length="83" mass="9089">MLISGNLVYLACLGKSTVRLKSHGLEILTAGRRHNDVAPSMLDVHILRADDEATRTRTPGEAARTFGNPSRRQQVSVAVLKFC</sequence>
<comment type="caution">
    <text evidence="1">The sequence shown here is derived from an EMBL/GenBank/DDBJ whole genome shotgun (WGS) entry which is preliminary data.</text>
</comment>
<name>A0AA38I1G0_9CUCU</name>
<reference evidence="1" key="1">
    <citation type="journal article" date="2023" name="G3 (Bethesda)">
        <title>Whole genome assemblies of Zophobas morio and Tenebrio molitor.</title>
        <authorList>
            <person name="Kaur S."/>
            <person name="Stinson S.A."/>
            <person name="diCenzo G.C."/>
        </authorList>
    </citation>
    <scope>NUCLEOTIDE SEQUENCE</scope>
    <source>
        <strain evidence="1">QUZm001</strain>
    </source>
</reference>
<keyword evidence="2" id="KW-1185">Reference proteome</keyword>
<dbReference type="AlphaFoldDB" id="A0AA38I1G0"/>
<evidence type="ECO:0000313" key="1">
    <source>
        <dbReference type="EMBL" id="KAJ3647418.1"/>
    </source>
</evidence>
<organism evidence="1 2">
    <name type="scientific">Zophobas morio</name>
    <dbReference type="NCBI Taxonomy" id="2755281"/>
    <lineage>
        <taxon>Eukaryota</taxon>
        <taxon>Metazoa</taxon>
        <taxon>Ecdysozoa</taxon>
        <taxon>Arthropoda</taxon>
        <taxon>Hexapoda</taxon>
        <taxon>Insecta</taxon>
        <taxon>Pterygota</taxon>
        <taxon>Neoptera</taxon>
        <taxon>Endopterygota</taxon>
        <taxon>Coleoptera</taxon>
        <taxon>Polyphaga</taxon>
        <taxon>Cucujiformia</taxon>
        <taxon>Tenebrionidae</taxon>
        <taxon>Zophobas</taxon>
    </lineage>
</organism>
<proteinExistence type="predicted"/>